<dbReference type="Gene3D" id="3.10.100.10">
    <property type="entry name" value="Mannose-Binding Protein A, subunit A"/>
    <property type="match status" value="1"/>
</dbReference>
<feature type="signal peptide" evidence="1">
    <location>
        <begin position="1"/>
        <end position="17"/>
    </location>
</feature>
<dbReference type="EMBL" id="JACVVK020000068">
    <property type="protein sequence ID" value="KAK7496255.1"/>
    <property type="molecule type" value="Genomic_DNA"/>
</dbReference>
<feature type="chain" id="PRO_5044808438" description="C-type lectin domain-containing protein" evidence="1">
    <location>
        <begin position="18"/>
        <end position="179"/>
    </location>
</feature>
<dbReference type="PROSITE" id="PS50041">
    <property type="entry name" value="C_TYPE_LECTIN_2"/>
    <property type="match status" value="1"/>
</dbReference>
<sequence>MNRTVAVLLMLCAVANCAERSKTQVTGLATRYGCLDNREFSDNLLFESSAVSNTECGLKCLSHAGCVAFTTSTPSGICQGHSPVPVANSSFSPLAGAQTWTFQDGLRNIMLWLDAVEDVEGGNWLWGDGHITPRGSSMWHRYEPNNRGDADCMQTLGDYYLDDAPCKTLRQYVCEMSIP</sequence>
<keyword evidence="4" id="KW-1185">Reference proteome</keyword>
<dbReference type="InterPro" id="IPR016186">
    <property type="entry name" value="C-type_lectin-like/link_sf"/>
</dbReference>
<dbReference type="InterPro" id="IPR001304">
    <property type="entry name" value="C-type_lectin-like"/>
</dbReference>
<keyword evidence="1" id="KW-0732">Signal</keyword>
<dbReference type="SUPFAM" id="SSF56436">
    <property type="entry name" value="C-type lectin-like"/>
    <property type="match status" value="1"/>
</dbReference>
<comment type="caution">
    <text evidence="3">The sequence shown here is derived from an EMBL/GenBank/DDBJ whole genome shotgun (WGS) entry which is preliminary data.</text>
</comment>
<dbReference type="AlphaFoldDB" id="A0ABD0LAK6"/>
<dbReference type="InterPro" id="IPR016187">
    <property type="entry name" value="CTDL_fold"/>
</dbReference>
<gene>
    <name evidence="3" type="ORF">BaRGS_00012420</name>
</gene>
<dbReference type="CDD" id="cd00037">
    <property type="entry name" value="CLECT"/>
    <property type="match status" value="1"/>
</dbReference>
<evidence type="ECO:0000313" key="3">
    <source>
        <dbReference type="EMBL" id="KAK7496255.1"/>
    </source>
</evidence>
<feature type="domain" description="C-type lectin" evidence="2">
    <location>
        <begin position="111"/>
        <end position="175"/>
    </location>
</feature>
<reference evidence="3 4" key="1">
    <citation type="journal article" date="2023" name="Sci. Data">
        <title>Genome assembly of the Korean intertidal mud-creeper Batillaria attramentaria.</title>
        <authorList>
            <person name="Patra A.K."/>
            <person name="Ho P.T."/>
            <person name="Jun S."/>
            <person name="Lee S.J."/>
            <person name="Kim Y."/>
            <person name="Won Y.J."/>
        </authorList>
    </citation>
    <scope>NUCLEOTIDE SEQUENCE [LARGE SCALE GENOMIC DNA]</scope>
    <source>
        <strain evidence="3">Wonlab-2016</strain>
    </source>
</reference>
<evidence type="ECO:0000256" key="1">
    <source>
        <dbReference type="SAM" id="SignalP"/>
    </source>
</evidence>
<organism evidence="3 4">
    <name type="scientific">Batillaria attramentaria</name>
    <dbReference type="NCBI Taxonomy" id="370345"/>
    <lineage>
        <taxon>Eukaryota</taxon>
        <taxon>Metazoa</taxon>
        <taxon>Spiralia</taxon>
        <taxon>Lophotrochozoa</taxon>
        <taxon>Mollusca</taxon>
        <taxon>Gastropoda</taxon>
        <taxon>Caenogastropoda</taxon>
        <taxon>Sorbeoconcha</taxon>
        <taxon>Cerithioidea</taxon>
        <taxon>Batillariidae</taxon>
        <taxon>Batillaria</taxon>
    </lineage>
</organism>
<name>A0ABD0LAK6_9CAEN</name>
<protein>
    <recommendedName>
        <fullName evidence="2">C-type lectin domain-containing protein</fullName>
    </recommendedName>
</protein>
<dbReference type="Pfam" id="PF00059">
    <property type="entry name" value="Lectin_C"/>
    <property type="match status" value="1"/>
</dbReference>
<dbReference type="Proteomes" id="UP001519460">
    <property type="component" value="Unassembled WGS sequence"/>
</dbReference>
<evidence type="ECO:0000313" key="4">
    <source>
        <dbReference type="Proteomes" id="UP001519460"/>
    </source>
</evidence>
<evidence type="ECO:0000259" key="2">
    <source>
        <dbReference type="PROSITE" id="PS50041"/>
    </source>
</evidence>
<proteinExistence type="predicted"/>
<accession>A0ABD0LAK6</accession>